<feature type="domain" description="Response regulatory" evidence="3">
    <location>
        <begin position="9"/>
        <end position="125"/>
    </location>
</feature>
<dbReference type="PROSITE" id="PS50110">
    <property type="entry name" value="RESPONSE_REGULATORY"/>
    <property type="match status" value="1"/>
</dbReference>
<gene>
    <name evidence="4" type="ordered locus">Hsero_0912</name>
</gene>
<reference evidence="4 5" key="1">
    <citation type="submission" date="2010-04" db="EMBL/GenBank/DDBJ databases">
        <title>The genome of Herbaspirillum seropedicae SmR1, an endophytic, nitrogen-fixing, plant-growth promoting beta-Proteobacteria.</title>
        <authorList>
            <person name="Pedrosa F.O."/>
            <person name="Monteiro R.A."/>
            <person name="Wassem R."/>
            <person name="Cruz L.M."/>
            <person name="Ayub R.A."/>
            <person name="Colauto N.B."/>
            <person name="Fernandez M.A."/>
            <person name="Fungaro M.H.P."/>
            <person name="Grisard E.C."/>
            <person name="Hungria M."/>
            <person name="Madeira H.M.F."/>
            <person name="Nodari R.O."/>
            <person name="Osaku C.A."/>
            <person name="Petzl-Erler M.L."/>
            <person name="Terenzi H."/>
            <person name="Vieira L.G.E."/>
            <person name="Almeida M.I.M."/>
            <person name="Alves L.R."/>
            <person name="Arantes O.M.N."/>
            <person name="Balsanelli E."/>
            <person name="Barcellos F.G."/>
            <person name="Baura V.A."/>
            <person name="Binde D.R."/>
            <person name="Campo R.J."/>
            <person name="Chubatsu L.S."/>
            <person name="Chueire L.M.O."/>
            <person name="Ciferri R.R."/>
            <person name="Correa L.C."/>
            <person name="da Conceicao Silva J.L."/>
            <person name="Dabul A.N.G."/>
            <person name="Dambros B.P."/>
            <person name="Faoro H."/>
            <person name="Favetti A."/>
            <person name="Friedermann G."/>
            <person name="Furlaneto M.C."/>
            <person name="Gasques L.S."/>
            <person name="Gimenes C.C.T."/>
            <person name="Gioppo N.M.R."/>
            <person name="Glienke-Blanco C."/>
            <person name="Godoy L.P."/>
            <person name="Guerra M.P."/>
            <person name="Karp S."/>
            <person name="Kava-Cordeiro V."/>
            <person name="Margarido V.P."/>
            <person name="Mathioni S.M."/>
            <person name="Menck-Soares M.A."/>
            <person name="Murace N.K."/>
            <person name="Nicolas M.F."/>
            <person name="Oliveira C.E.C."/>
            <person name="Pagnan N.A.B."/>
            <person name="Pamphile J.A."/>
            <person name="Patussi E.V."/>
            <person name="Pereira L.F.P."/>
            <person name="Pereira-Ferrari L."/>
            <person name="Pinto F.G.S."/>
            <person name="Precoma C."/>
            <person name="Prioli A.J."/>
            <person name="Prioli S.M.A.P."/>
            <person name="Raittz R.T."/>
            <person name="Ramos H.J.O."/>
            <person name="Ribeiro E.M.S.F."/>
            <person name="Rigo L.U."/>
            <person name="Rocha C.L.M.S.C."/>
            <person name="Rocha S.N."/>
            <person name="Santos K."/>
            <person name="Satori D."/>
            <person name="Silva A.G."/>
            <person name="Simao R.C.G."/>
            <person name="Soares M.A.M."/>
            <person name="Souza E.M."/>
            <person name="Steffens M.B.R."/>
            <person name="Steindel M."/>
            <person name="Tadra-Sfeir M.Z."/>
            <person name="Takahashi E.K."/>
            <person name="Torres R.A."/>
            <person name="Valle J.S."/>
            <person name="Vernal J.I."/>
            <person name="Vilas-Boas L.A."/>
            <person name="Watanabe M.A.E."/>
            <person name="Weiss V.A."/>
            <person name="Yates M.A."/>
            <person name="Souza E.M."/>
        </authorList>
    </citation>
    <scope>NUCLEOTIDE SEQUENCE [LARGE SCALE GENOMIC DNA]</scope>
    <source>
        <strain evidence="4 5">SmR1</strain>
    </source>
</reference>
<dbReference type="GO" id="GO:0000160">
    <property type="term" value="P:phosphorelay signal transduction system"/>
    <property type="evidence" value="ECO:0007669"/>
    <property type="project" value="InterPro"/>
</dbReference>
<dbReference type="PANTHER" id="PTHR44591">
    <property type="entry name" value="STRESS RESPONSE REGULATOR PROTEIN 1"/>
    <property type="match status" value="1"/>
</dbReference>
<organism evidence="4 5">
    <name type="scientific">Herbaspirillum seropedicae (strain SmR1)</name>
    <dbReference type="NCBI Taxonomy" id="757424"/>
    <lineage>
        <taxon>Bacteria</taxon>
        <taxon>Pseudomonadati</taxon>
        <taxon>Pseudomonadota</taxon>
        <taxon>Betaproteobacteria</taxon>
        <taxon>Burkholderiales</taxon>
        <taxon>Oxalobacteraceae</taxon>
        <taxon>Herbaspirillum</taxon>
    </lineage>
</organism>
<dbReference type="AlphaFoldDB" id="D8J092"/>
<sequence length="125" mass="13713">MPDNPRTRAILIIEDNLYVREIFAEVFDAAGYEVHQAGNGAEGLEILLSSPGRVSVVLTDLRMPVMDGLRFATELKKDVRFAGLPVVLLSATPMANSWEARKVFAALLVKPCPFSQLLDTVEAVQ</sequence>
<evidence type="ECO:0000313" key="5">
    <source>
        <dbReference type="Proteomes" id="UP000000329"/>
    </source>
</evidence>
<keyword evidence="1 2" id="KW-0597">Phosphoprotein</keyword>
<dbReference type="PANTHER" id="PTHR44591:SF3">
    <property type="entry name" value="RESPONSE REGULATORY DOMAIN-CONTAINING PROTEIN"/>
    <property type="match status" value="1"/>
</dbReference>
<accession>D8J092</accession>
<dbReference type="Pfam" id="PF00072">
    <property type="entry name" value="Response_reg"/>
    <property type="match status" value="1"/>
</dbReference>
<dbReference type="eggNOG" id="COG0784">
    <property type="taxonomic scope" value="Bacteria"/>
</dbReference>
<dbReference type="Gene3D" id="3.40.50.2300">
    <property type="match status" value="1"/>
</dbReference>
<dbReference type="Proteomes" id="UP000000329">
    <property type="component" value="Chromosome"/>
</dbReference>
<feature type="modified residue" description="4-aspartylphosphate" evidence="2">
    <location>
        <position position="60"/>
    </location>
</feature>
<proteinExistence type="predicted"/>
<evidence type="ECO:0000313" key="4">
    <source>
        <dbReference type="EMBL" id="ADJ62429.1"/>
    </source>
</evidence>
<dbReference type="KEGG" id="hse:Hsero_0912"/>
<name>D8J092_HERSS</name>
<dbReference type="SUPFAM" id="SSF52172">
    <property type="entry name" value="CheY-like"/>
    <property type="match status" value="1"/>
</dbReference>
<evidence type="ECO:0000259" key="3">
    <source>
        <dbReference type="PROSITE" id="PS50110"/>
    </source>
</evidence>
<dbReference type="SMART" id="SM00448">
    <property type="entry name" value="REC"/>
    <property type="match status" value="1"/>
</dbReference>
<dbReference type="STRING" id="757424.Hsero_0912"/>
<dbReference type="InterPro" id="IPR001789">
    <property type="entry name" value="Sig_transdc_resp-reg_receiver"/>
</dbReference>
<dbReference type="OrthoDB" id="8720465at2"/>
<evidence type="ECO:0000256" key="1">
    <source>
        <dbReference type="ARBA" id="ARBA00022553"/>
    </source>
</evidence>
<dbReference type="HOGENOM" id="CLU_000445_69_17_4"/>
<dbReference type="RefSeq" id="WP_013232943.1">
    <property type="nucleotide sequence ID" value="NC_014323.1"/>
</dbReference>
<evidence type="ECO:0000256" key="2">
    <source>
        <dbReference type="PROSITE-ProRule" id="PRU00169"/>
    </source>
</evidence>
<keyword evidence="5" id="KW-1185">Reference proteome</keyword>
<protein>
    <submittedName>
        <fullName evidence="4">Receiver domain protein</fullName>
    </submittedName>
</protein>
<dbReference type="InterPro" id="IPR011006">
    <property type="entry name" value="CheY-like_superfamily"/>
</dbReference>
<dbReference type="EMBL" id="CP002039">
    <property type="protein sequence ID" value="ADJ62429.1"/>
    <property type="molecule type" value="Genomic_DNA"/>
</dbReference>
<dbReference type="InterPro" id="IPR050595">
    <property type="entry name" value="Bact_response_regulator"/>
</dbReference>
<dbReference type="GeneID" id="29391113"/>